<dbReference type="Proteomes" id="UP001558652">
    <property type="component" value="Unassembled WGS sequence"/>
</dbReference>
<dbReference type="EMBL" id="JBFDAA010000011">
    <property type="protein sequence ID" value="KAL1123934.1"/>
    <property type="molecule type" value="Genomic_DNA"/>
</dbReference>
<feature type="compositionally biased region" description="Basic and acidic residues" evidence="1">
    <location>
        <begin position="248"/>
        <end position="259"/>
    </location>
</feature>
<evidence type="ECO:0000313" key="3">
    <source>
        <dbReference type="Proteomes" id="UP001558652"/>
    </source>
</evidence>
<proteinExistence type="predicted"/>
<sequence length="401" mass="43948">MTHLLFWKGARKLTVLTPDGCPDEFLKSVGGGRTIFLLDDDGQVWRGEIDDEAEEIVLRKTGVKGMDLAVMEGKLYVVNEMGRVYRYGEEVDESEEVIVHEEANSCIHGYTTTSHRVTIRRISGGATGMLFLSDRGELWASGDHPHLDISPNDPPKKVMFFSGQHVTHIASGGDFHAVVAHRRDDGCPMNSTDPGSGDPEVFLSNCPNCNSAVSPLSPQSYSDTCPLGLQLKKSNESLSASTSSTSKNNDEDSLLKKSDNGNTSSSTEADSYRASDCNRVEAPQADSNAEKGDKVTLLLINTEAARQFLTRQLSWMSSGGEELLAEVSVPTRIIRQNVSNMASLVYEGVKTVGDKVATLSRHMSGGSDNNSESFEEFEELNRSNASFNSFRYFDYILPCLY</sequence>
<dbReference type="PANTHER" id="PTHR46089:SF2">
    <property type="entry name" value="ALSIN HOMOLOG"/>
    <property type="match status" value="1"/>
</dbReference>
<dbReference type="InterPro" id="IPR009091">
    <property type="entry name" value="RCC1/BLIP-II"/>
</dbReference>
<comment type="caution">
    <text evidence="2">The sequence shown here is derived from an EMBL/GenBank/DDBJ whole genome shotgun (WGS) entry which is preliminary data.</text>
</comment>
<feature type="region of interest" description="Disordered" evidence="1">
    <location>
        <begin position="236"/>
        <end position="276"/>
    </location>
</feature>
<evidence type="ECO:0000313" key="2">
    <source>
        <dbReference type="EMBL" id="KAL1123934.1"/>
    </source>
</evidence>
<feature type="compositionally biased region" description="Polar residues" evidence="1">
    <location>
        <begin position="260"/>
        <end position="269"/>
    </location>
</feature>
<dbReference type="Gene3D" id="2.130.10.30">
    <property type="entry name" value="Regulator of chromosome condensation 1/beta-lactamase-inhibitor protein II"/>
    <property type="match status" value="1"/>
</dbReference>
<keyword evidence="3" id="KW-1185">Reference proteome</keyword>
<dbReference type="InterPro" id="IPR051984">
    <property type="entry name" value="Alsin"/>
</dbReference>
<dbReference type="SUPFAM" id="SSF50985">
    <property type="entry name" value="RCC1/BLIP-II"/>
    <property type="match status" value="1"/>
</dbReference>
<accession>A0ABD0YB85</accession>
<gene>
    <name evidence="2" type="ORF">AAG570_001704</name>
</gene>
<dbReference type="PANTHER" id="PTHR46089">
    <property type="entry name" value="ALSIN HOMOLOG"/>
    <property type="match status" value="1"/>
</dbReference>
<evidence type="ECO:0000256" key="1">
    <source>
        <dbReference type="SAM" id="MobiDB-lite"/>
    </source>
</evidence>
<feature type="compositionally biased region" description="Low complexity" evidence="1">
    <location>
        <begin position="236"/>
        <end position="247"/>
    </location>
</feature>
<name>A0ABD0YB85_9HEMI</name>
<reference evidence="2 3" key="1">
    <citation type="submission" date="2024-07" db="EMBL/GenBank/DDBJ databases">
        <title>Chromosome-level genome assembly of the water stick insect Ranatra chinensis (Heteroptera: Nepidae).</title>
        <authorList>
            <person name="Liu X."/>
        </authorList>
    </citation>
    <scope>NUCLEOTIDE SEQUENCE [LARGE SCALE GENOMIC DNA]</scope>
    <source>
        <strain evidence="2">Cailab_2021Rc</strain>
        <tissue evidence="2">Muscle</tissue>
    </source>
</reference>
<protein>
    <submittedName>
        <fullName evidence="2">Uncharacterized protein</fullName>
    </submittedName>
</protein>
<organism evidence="2 3">
    <name type="scientific">Ranatra chinensis</name>
    <dbReference type="NCBI Taxonomy" id="642074"/>
    <lineage>
        <taxon>Eukaryota</taxon>
        <taxon>Metazoa</taxon>
        <taxon>Ecdysozoa</taxon>
        <taxon>Arthropoda</taxon>
        <taxon>Hexapoda</taxon>
        <taxon>Insecta</taxon>
        <taxon>Pterygota</taxon>
        <taxon>Neoptera</taxon>
        <taxon>Paraneoptera</taxon>
        <taxon>Hemiptera</taxon>
        <taxon>Heteroptera</taxon>
        <taxon>Panheteroptera</taxon>
        <taxon>Nepomorpha</taxon>
        <taxon>Nepidae</taxon>
        <taxon>Ranatrinae</taxon>
        <taxon>Ranatra</taxon>
    </lineage>
</organism>
<dbReference type="AlphaFoldDB" id="A0ABD0YB85"/>